<dbReference type="AlphaFoldDB" id="A0AAW4PMC9"/>
<accession>A0AAW4PMC9</accession>
<evidence type="ECO:0000313" key="2">
    <source>
        <dbReference type="Proteomes" id="UP001430377"/>
    </source>
</evidence>
<dbReference type="RefSeq" id="WP_220617264.1">
    <property type="nucleotide sequence ID" value="NZ_RKLR01000001.1"/>
</dbReference>
<comment type="caution">
    <text evidence="1">The sequence shown here is derived from an EMBL/GenBank/DDBJ whole genome shotgun (WGS) entry which is preliminary data.</text>
</comment>
<dbReference type="Proteomes" id="UP001430377">
    <property type="component" value="Unassembled WGS sequence"/>
</dbReference>
<protein>
    <recommendedName>
        <fullName evidence="3">Nudix hydrolase domain-containing protein</fullName>
    </recommendedName>
</protein>
<proteinExistence type="predicted"/>
<evidence type="ECO:0008006" key="3">
    <source>
        <dbReference type="Google" id="ProtNLM"/>
    </source>
</evidence>
<name>A0AAW4PMC9_9EURY</name>
<reference evidence="1 2" key="1">
    <citation type="submission" date="2021-06" db="EMBL/GenBank/DDBJ databases">
        <title>Halomicroarcula sp. a new haloarchaeum isolated from saline soil.</title>
        <authorList>
            <person name="Duran-Viseras A."/>
            <person name="Sanchez-Porro C."/>
            <person name="Ventosa A."/>
        </authorList>
    </citation>
    <scope>NUCLEOTIDE SEQUENCE [LARGE SCALE GENOMIC DNA]</scope>
    <source>
        <strain evidence="1 2">F13</strain>
    </source>
</reference>
<gene>
    <name evidence="1" type="ORF">EGH21_04545</name>
</gene>
<sequence>MGRRTLVLVAREDGRFDCRVAHWGVDADPVAQSRPLGRGWSAAAVRDRLDATVEAVLVCDGSVRRYCVCWLDPTLDDPTDVALARTDDPTALRAWWVEEKSRACDAVARGVDAGTVRDGLLAALRDRADAVHLPDDAPFLRGDR</sequence>
<keyword evidence="2" id="KW-1185">Reference proteome</keyword>
<dbReference type="EMBL" id="RKLR01000001">
    <property type="protein sequence ID" value="MBX0322301.1"/>
    <property type="molecule type" value="Genomic_DNA"/>
</dbReference>
<evidence type="ECO:0000313" key="1">
    <source>
        <dbReference type="EMBL" id="MBX0322301.1"/>
    </source>
</evidence>
<organism evidence="1 2">
    <name type="scientific">Haloarcula rubra</name>
    <dbReference type="NCBI Taxonomy" id="2487747"/>
    <lineage>
        <taxon>Archaea</taxon>
        <taxon>Methanobacteriati</taxon>
        <taxon>Methanobacteriota</taxon>
        <taxon>Stenosarchaea group</taxon>
        <taxon>Halobacteria</taxon>
        <taxon>Halobacteriales</taxon>
        <taxon>Haloarculaceae</taxon>
        <taxon>Haloarcula</taxon>
    </lineage>
</organism>